<organism evidence="2 3">
    <name type="scientific">Cymbomonas tetramitiformis</name>
    <dbReference type="NCBI Taxonomy" id="36881"/>
    <lineage>
        <taxon>Eukaryota</taxon>
        <taxon>Viridiplantae</taxon>
        <taxon>Chlorophyta</taxon>
        <taxon>Pyramimonadophyceae</taxon>
        <taxon>Pyramimonadales</taxon>
        <taxon>Pyramimonadaceae</taxon>
        <taxon>Cymbomonas</taxon>
    </lineage>
</organism>
<protein>
    <submittedName>
        <fullName evidence="2">Uncharacterized protein</fullName>
    </submittedName>
</protein>
<accession>A0AAE0C5J4</accession>
<proteinExistence type="predicted"/>
<comment type="caution">
    <text evidence="2">The sequence shown here is derived from an EMBL/GenBank/DDBJ whole genome shotgun (WGS) entry which is preliminary data.</text>
</comment>
<feature type="compositionally biased region" description="Basic and acidic residues" evidence="1">
    <location>
        <begin position="141"/>
        <end position="151"/>
    </location>
</feature>
<evidence type="ECO:0000256" key="1">
    <source>
        <dbReference type="SAM" id="MobiDB-lite"/>
    </source>
</evidence>
<dbReference type="EMBL" id="LGRX02028270">
    <property type="protein sequence ID" value="KAK3248264.1"/>
    <property type="molecule type" value="Genomic_DNA"/>
</dbReference>
<sequence>MADFETRLSSVIPDLMQKCDDALTMCRRTSTGHLPEPLDERAVLKTVRVGHSDALLDIKLRLSPTDVHSAYDECMNAVLPALIMRIVDGNTKTMLNSLTLANDFLTKDGRALLIHVHCLLAKYPTLDTEEYIDAAKALRVTESDDPPDRHRAVPHPNSAPQQHPVPELPRP</sequence>
<reference evidence="2 3" key="1">
    <citation type="journal article" date="2015" name="Genome Biol. Evol.">
        <title>Comparative Genomics of a Bacterivorous Green Alga Reveals Evolutionary Causalities and Consequences of Phago-Mixotrophic Mode of Nutrition.</title>
        <authorList>
            <person name="Burns J.A."/>
            <person name="Paasch A."/>
            <person name="Narechania A."/>
            <person name="Kim E."/>
        </authorList>
    </citation>
    <scope>NUCLEOTIDE SEQUENCE [LARGE SCALE GENOMIC DNA]</scope>
    <source>
        <strain evidence="2 3">PLY_AMNH</strain>
    </source>
</reference>
<gene>
    <name evidence="2" type="ORF">CYMTET_42263</name>
</gene>
<dbReference type="AlphaFoldDB" id="A0AAE0C5J4"/>
<feature type="region of interest" description="Disordered" evidence="1">
    <location>
        <begin position="141"/>
        <end position="171"/>
    </location>
</feature>
<dbReference type="Proteomes" id="UP001190700">
    <property type="component" value="Unassembled WGS sequence"/>
</dbReference>
<name>A0AAE0C5J4_9CHLO</name>
<evidence type="ECO:0000313" key="2">
    <source>
        <dbReference type="EMBL" id="KAK3248264.1"/>
    </source>
</evidence>
<evidence type="ECO:0000313" key="3">
    <source>
        <dbReference type="Proteomes" id="UP001190700"/>
    </source>
</evidence>
<keyword evidence="3" id="KW-1185">Reference proteome</keyword>